<comment type="caution">
    <text evidence="1">The sequence shown here is derived from an EMBL/GenBank/DDBJ whole genome shotgun (WGS) entry which is preliminary data.</text>
</comment>
<dbReference type="InterPro" id="IPR046193">
    <property type="entry name" value="DUF6221"/>
</dbReference>
<keyword evidence="2" id="KW-1185">Reference proteome</keyword>
<dbReference type="RefSeq" id="WP_121160748.1">
    <property type="nucleotide sequence ID" value="NZ_RBKT01000001.1"/>
</dbReference>
<name>A0A495JVE4_9ACTN</name>
<accession>A0A495JVE4</accession>
<sequence length="158" mass="18203">MTEPRIVWLLAQVDKDERVARRILRHHRESYAGNDPEDWVAERVVNNESPPHIDYHRVRTDRPPYTAQHVVRTEDFAEFDAEHIARFASPKRVLAEVDARRKRISLALAMLEGPPEVSDGPEARMAYKIDAMRAEALLKLDARPYAGRAGYAEHWGQP</sequence>
<reference evidence="1 2" key="1">
    <citation type="submission" date="2018-10" db="EMBL/GenBank/DDBJ databases">
        <title>Sequencing the genomes of 1000 actinobacteria strains.</title>
        <authorList>
            <person name="Klenk H.-P."/>
        </authorList>
    </citation>
    <scope>NUCLEOTIDE SEQUENCE [LARGE SCALE GENOMIC DNA]</scope>
    <source>
        <strain evidence="1 2">DSM 45175</strain>
    </source>
</reference>
<dbReference type="EMBL" id="RBKT01000001">
    <property type="protein sequence ID" value="RKR92801.1"/>
    <property type="molecule type" value="Genomic_DNA"/>
</dbReference>
<evidence type="ECO:0000313" key="1">
    <source>
        <dbReference type="EMBL" id="RKR92801.1"/>
    </source>
</evidence>
<organism evidence="1 2">
    <name type="scientific">Micromonospora pisi</name>
    <dbReference type="NCBI Taxonomy" id="589240"/>
    <lineage>
        <taxon>Bacteria</taxon>
        <taxon>Bacillati</taxon>
        <taxon>Actinomycetota</taxon>
        <taxon>Actinomycetes</taxon>
        <taxon>Micromonosporales</taxon>
        <taxon>Micromonosporaceae</taxon>
        <taxon>Micromonospora</taxon>
    </lineage>
</organism>
<protein>
    <submittedName>
        <fullName evidence="1">Uncharacterized protein</fullName>
    </submittedName>
</protein>
<dbReference type="Proteomes" id="UP000277671">
    <property type="component" value="Unassembled WGS sequence"/>
</dbReference>
<dbReference type="AlphaFoldDB" id="A0A495JVE4"/>
<dbReference type="OrthoDB" id="4290974at2"/>
<proteinExistence type="predicted"/>
<dbReference type="Pfam" id="PF19730">
    <property type="entry name" value="DUF6221"/>
    <property type="match status" value="1"/>
</dbReference>
<gene>
    <name evidence="1" type="ORF">BDK92_7283</name>
</gene>
<evidence type="ECO:0000313" key="2">
    <source>
        <dbReference type="Proteomes" id="UP000277671"/>
    </source>
</evidence>